<evidence type="ECO:0000256" key="9">
    <source>
        <dbReference type="ARBA" id="ARBA00023136"/>
    </source>
</evidence>
<dbReference type="GO" id="GO:0015627">
    <property type="term" value="C:type II protein secretion system complex"/>
    <property type="evidence" value="ECO:0007669"/>
    <property type="project" value="InterPro"/>
</dbReference>
<dbReference type="RefSeq" id="WP_015923586.1">
    <property type="nucleotide sequence ID" value="NC_011899.1"/>
</dbReference>
<keyword evidence="4" id="KW-1003">Cell membrane</keyword>
<evidence type="ECO:0000259" key="11">
    <source>
        <dbReference type="Pfam" id="PF08334"/>
    </source>
</evidence>
<dbReference type="AlphaFoldDB" id="B8CZ98"/>
<name>B8CZ98_HALOH</name>
<evidence type="ECO:0000256" key="6">
    <source>
        <dbReference type="ARBA" id="ARBA00022519"/>
    </source>
</evidence>
<dbReference type="SUPFAM" id="SSF54523">
    <property type="entry name" value="Pili subunits"/>
    <property type="match status" value="1"/>
</dbReference>
<dbReference type="GO" id="GO:0005886">
    <property type="term" value="C:plasma membrane"/>
    <property type="evidence" value="ECO:0007669"/>
    <property type="project" value="UniProtKB-SubCell"/>
</dbReference>
<feature type="domain" description="Type II secretion system protein GspG C-terminal" evidence="11">
    <location>
        <begin position="32"/>
        <end position="143"/>
    </location>
</feature>
<dbReference type="InterPro" id="IPR012902">
    <property type="entry name" value="N_methyl_site"/>
</dbReference>
<evidence type="ECO:0000256" key="4">
    <source>
        <dbReference type="ARBA" id="ARBA00022475"/>
    </source>
</evidence>
<dbReference type="EMBL" id="CP001098">
    <property type="protein sequence ID" value="ACL70617.1"/>
    <property type="molecule type" value="Genomic_DNA"/>
</dbReference>
<dbReference type="eggNOG" id="COG2165">
    <property type="taxonomic scope" value="Bacteria"/>
</dbReference>
<dbReference type="InterPro" id="IPR013545">
    <property type="entry name" value="T2SS_protein-GspG_C"/>
</dbReference>
<dbReference type="PANTHER" id="PTHR30093:SF44">
    <property type="entry name" value="TYPE II SECRETION SYSTEM CORE PROTEIN G"/>
    <property type="match status" value="1"/>
</dbReference>
<dbReference type="Pfam" id="PF08334">
    <property type="entry name" value="T2SSG"/>
    <property type="match status" value="1"/>
</dbReference>
<feature type="transmembrane region" description="Helical" evidence="10">
    <location>
        <begin position="7"/>
        <end position="28"/>
    </location>
</feature>
<dbReference type="NCBIfam" id="TIGR02532">
    <property type="entry name" value="IV_pilin_GFxxxE"/>
    <property type="match status" value="1"/>
</dbReference>
<dbReference type="InterPro" id="IPR000983">
    <property type="entry name" value="Bac_GSPG_pilin"/>
</dbReference>
<dbReference type="PRINTS" id="PR00813">
    <property type="entry name" value="BCTERIALGSPG"/>
</dbReference>
<dbReference type="PANTHER" id="PTHR30093">
    <property type="entry name" value="GENERAL SECRETION PATHWAY PROTEIN G"/>
    <property type="match status" value="1"/>
</dbReference>
<evidence type="ECO:0000256" key="1">
    <source>
        <dbReference type="ARBA" id="ARBA00004377"/>
    </source>
</evidence>
<dbReference type="Gene3D" id="3.30.700.10">
    <property type="entry name" value="Glycoprotein, Type 4 Pilin"/>
    <property type="match status" value="1"/>
</dbReference>
<dbReference type="NCBIfam" id="TIGR01710">
    <property type="entry name" value="typeII_sec_gspG"/>
    <property type="match status" value="1"/>
</dbReference>
<evidence type="ECO:0000256" key="5">
    <source>
        <dbReference type="ARBA" id="ARBA00022481"/>
    </source>
</evidence>
<keyword evidence="7 10" id="KW-0812">Transmembrane</keyword>
<dbReference type="OrthoDB" id="9795612at2"/>
<sequence>MLLRNEGGFSLIEILIAVVIIGFLAATIGPELMNKVTDAKQTAARNQLEILEVALDNYRLDNGRYPTTQQGLKALIEKPTISPIPQNWDGPYLEKKEIPLDPWGNEYNYLSPGNYNTHKYDLWSYGLDNKKGGTGEASDVTNW</sequence>
<proteinExistence type="inferred from homology"/>
<dbReference type="InterPro" id="IPR010054">
    <property type="entry name" value="Type2_sec_GspG"/>
</dbReference>
<evidence type="ECO:0000313" key="13">
    <source>
        <dbReference type="Proteomes" id="UP000000719"/>
    </source>
</evidence>
<dbReference type="Proteomes" id="UP000000719">
    <property type="component" value="Chromosome"/>
</dbReference>
<keyword evidence="13" id="KW-1185">Reference proteome</keyword>
<dbReference type="HOGENOM" id="CLU_091705_2_1_9"/>
<evidence type="ECO:0000256" key="7">
    <source>
        <dbReference type="ARBA" id="ARBA00022692"/>
    </source>
</evidence>
<dbReference type="KEGG" id="hor:Hore_18680"/>
<comment type="similarity">
    <text evidence="2">Belongs to the GSP G family.</text>
</comment>
<dbReference type="GO" id="GO:0015628">
    <property type="term" value="P:protein secretion by the type II secretion system"/>
    <property type="evidence" value="ECO:0007669"/>
    <property type="project" value="InterPro"/>
</dbReference>
<keyword evidence="9 10" id="KW-0472">Membrane</keyword>
<protein>
    <recommendedName>
        <fullName evidence="3">Type II secretion system core protein G</fullName>
    </recommendedName>
</protein>
<gene>
    <name evidence="12" type="ordered locus">Hore_18680</name>
</gene>
<evidence type="ECO:0000256" key="8">
    <source>
        <dbReference type="ARBA" id="ARBA00022989"/>
    </source>
</evidence>
<accession>B8CZ98</accession>
<keyword evidence="6" id="KW-0997">Cell inner membrane</keyword>
<reference evidence="12 13" key="1">
    <citation type="journal article" date="2009" name="PLoS ONE">
        <title>Genome analysis of the anaerobic thermohalophilic bacterium Halothermothrix orenii.</title>
        <authorList>
            <person name="Mavromatis K."/>
            <person name="Ivanova N."/>
            <person name="Anderson I."/>
            <person name="Lykidis A."/>
            <person name="Hooper S.D."/>
            <person name="Sun H."/>
            <person name="Kunin V."/>
            <person name="Lapidus A."/>
            <person name="Hugenholtz P."/>
            <person name="Patel B."/>
            <person name="Kyrpides N.C."/>
        </authorList>
    </citation>
    <scope>NUCLEOTIDE SEQUENCE [LARGE SCALE GENOMIC DNA]</scope>
    <source>
        <strain evidence="13">H 168 / OCM 544 / DSM 9562</strain>
    </source>
</reference>
<dbReference type="InterPro" id="IPR045584">
    <property type="entry name" value="Pilin-like"/>
</dbReference>
<dbReference type="PROSITE" id="PS00409">
    <property type="entry name" value="PROKAR_NTER_METHYL"/>
    <property type="match status" value="1"/>
</dbReference>
<evidence type="ECO:0000256" key="3">
    <source>
        <dbReference type="ARBA" id="ARBA00020042"/>
    </source>
</evidence>
<evidence type="ECO:0000256" key="2">
    <source>
        <dbReference type="ARBA" id="ARBA00009984"/>
    </source>
</evidence>
<dbReference type="STRING" id="373903.Hore_18680"/>
<dbReference type="Pfam" id="PF07963">
    <property type="entry name" value="N_methyl"/>
    <property type="match status" value="1"/>
</dbReference>
<keyword evidence="8 10" id="KW-1133">Transmembrane helix</keyword>
<keyword evidence="5" id="KW-0488">Methylation</keyword>
<comment type="subcellular location">
    <subcellularLocation>
        <location evidence="1">Cell inner membrane</location>
        <topology evidence="1">Single-pass membrane protein</topology>
    </subcellularLocation>
</comment>
<evidence type="ECO:0000256" key="10">
    <source>
        <dbReference type="SAM" id="Phobius"/>
    </source>
</evidence>
<organism evidence="12 13">
    <name type="scientific">Halothermothrix orenii (strain H 168 / OCM 544 / DSM 9562)</name>
    <dbReference type="NCBI Taxonomy" id="373903"/>
    <lineage>
        <taxon>Bacteria</taxon>
        <taxon>Bacillati</taxon>
        <taxon>Bacillota</taxon>
        <taxon>Clostridia</taxon>
        <taxon>Halanaerobiales</taxon>
        <taxon>Halothermotrichaceae</taxon>
        <taxon>Halothermothrix</taxon>
    </lineage>
</organism>
<evidence type="ECO:0000313" key="12">
    <source>
        <dbReference type="EMBL" id="ACL70617.1"/>
    </source>
</evidence>